<organism evidence="4 5">
    <name type="scientific">Fodinibius halophilus</name>
    <dbReference type="NCBI Taxonomy" id="1736908"/>
    <lineage>
        <taxon>Bacteria</taxon>
        <taxon>Pseudomonadati</taxon>
        <taxon>Balneolota</taxon>
        <taxon>Balneolia</taxon>
        <taxon>Balneolales</taxon>
        <taxon>Balneolaceae</taxon>
        <taxon>Fodinibius</taxon>
    </lineage>
</organism>
<reference evidence="4 5" key="1">
    <citation type="submission" date="2020-02" db="EMBL/GenBank/DDBJ databases">
        <title>Aliifodinibius halophilus 2W32, complete genome.</title>
        <authorList>
            <person name="Li Y."/>
            <person name="Wu S."/>
        </authorList>
    </citation>
    <scope>NUCLEOTIDE SEQUENCE [LARGE SCALE GENOMIC DNA]</scope>
    <source>
        <strain evidence="4 5">2W32</strain>
    </source>
</reference>
<dbReference type="InterPro" id="IPR002347">
    <property type="entry name" value="SDR_fam"/>
</dbReference>
<evidence type="ECO:0000256" key="2">
    <source>
        <dbReference type="ARBA" id="ARBA00023002"/>
    </source>
</evidence>
<evidence type="ECO:0000313" key="5">
    <source>
        <dbReference type="Proteomes" id="UP000479132"/>
    </source>
</evidence>
<name>A0A6M1SZ95_9BACT</name>
<dbReference type="Gene3D" id="3.40.50.720">
    <property type="entry name" value="NAD(P)-binding Rossmann-like Domain"/>
    <property type="match status" value="1"/>
</dbReference>
<comment type="caution">
    <text evidence="4">The sequence shown here is derived from an EMBL/GenBank/DDBJ whole genome shotgun (WGS) entry which is preliminary data.</text>
</comment>
<dbReference type="PRINTS" id="PR00081">
    <property type="entry name" value="GDHRDH"/>
</dbReference>
<keyword evidence="2" id="KW-0560">Oxidoreductase</keyword>
<comment type="similarity">
    <text evidence="1 3">Belongs to the short-chain dehydrogenases/reductases (SDR) family.</text>
</comment>
<evidence type="ECO:0000256" key="3">
    <source>
        <dbReference type="RuleBase" id="RU000363"/>
    </source>
</evidence>
<evidence type="ECO:0000256" key="1">
    <source>
        <dbReference type="ARBA" id="ARBA00006484"/>
    </source>
</evidence>
<protein>
    <submittedName>
        <fullName evidence="4">SDR family NAD(P)-dependent oxidoreductase</fullName>
    </submittedName>
</protein>
<dbReference type="Pfam" id="PF00106">
    <property type="entry name" value="adh_short"/>
    <property type="match status" value="1"/>
</dbReference>
<gene>
    <name evidence="4" type="ORF">G3569_09530</name>
</gene>
<keyword evidence="5" id="KW-1185">Reference proteome</keyword>
<dbReference type="GO" id="GO:0016616">
    <property type="term" value="F:oxidoreductase activity, acting on the CH-OH group of donors, NAD or NADP as acceptor"/>
    <property type="evidence" value="ECO:0007669"/>
    <property type="project" value="TreeGrafter"/>
</dbReference>
<dbReference type="PANTHER" id="PTHR24322">
    <property type="entry name" value="PKSB"/>
    <property type="match status" value="1"/>
</dbReference>
<dbReference type="SUPFAM" id="SSF51735">
    <property type="entry name" value="NAD(P)-binding Rossmann-fold domains"/>
    <property type="match status" value="1"/>
</dbReference>
<dbReference type="InterPro" id="IPR036291">
    <property type="entry name" value="NAD(P)-bd_dom_sf"/>
</dbReference>
<dbReference type="InterPro" id="IPR020904">
    <property type="entry name" value="Sc_DH/Rdtase_CS"/>
</dbReference>
<evidence type="ECO:0000313" key="4">
    <source>
        <dbReference type="EMBL" id="NGP88596.1"/>
    </source>
</evidence>
<dbReference type="AlphaFoldDB" id="A0A6M1SZ95"/>
<dbReference type="Proteomes" id="UP000479132">
    <property type="component" value="Unassembled WGS sequence"/>
</dbReference>
<dbReference type="PANTHER" id="PTHR24322:SF736">
    <property type="entry name" value="RETINOL DEHYDROGENASE 10"/>
    <property type="match status" value="1"/>
</dbReference>
<dbReference type="EMBL" id="JAALLS010000011">
    <property type="protein sequence ID" value="NGP88596.1"/>
    <property type="molecule type" value="Genomic_DNA"/>
</dbReference>
<accession>A0A6M1SZ95</accession>
<dbReference type="PROSITE" id="PS00061">
    <property type="entry name" value="ADH_SHORT"/>
    <property type="match status" value="1"/>
</dbReference>
<dbReference type="RefSeq" id="WP_165268500.1">
    <property type="nucleotide sequence ID" value="NZ_JAALLS010000011.1"/>
</dbReference>
<dbReference type="PRINTS" id="PR00080">
    <property type="entry name" value="SDRFAMILY"/>
</dbReference>
<sequence>MSKFKNSHILITGGANGIGLLMGKRALKKGARSLIIWDISEENITAALKELSEYKDRISTYTVDISKTDQVYQTAEDTLQNVPHIDILINNAGIVAGKNFDKLMPEDIEQTIGINLLGMIHTSRSLLGGLKKAPSAHIVNIASAAGLMANPGMSVYASSKWGAIGWSESLRIEFNKSNTGINVTTVEPSYIDTGMFKGVSPPLLTPLLSPDDITGRIIKAVEQNKIHLRAPFMVKLLPFLRGVLPAKVFDFVAGKLFRVYHSMDTFTGRKQHEV</sequence>
<proteinExistence type="inferred from homology"/>